<gene>
    <name evidence="11" type="ORF">BO71DRAFT_430121</name>
</gene>
<evidence type="ECO:0000256" key="7">
    <source>
        <dbReference type="ARBA" id="ARBA00023242"/>
    </source>
</evidence>
<protein>
    <recommendedName>
        <fullName evidence="10">GATA-type domain-containing protein</fullName>
    </recommendedName>
</protein>
<evidence type="ECO:0000256" key="2">
    <source>
        <dbReference type="ARBA" id="ARBA00022723"/>
    </source>
</evidence>
<feature type="region of interest" description="Disordered" evidence="9">
    <location>
        <begin position="1"/>
        <end position="21"/>
    </location>
</feature>
<dbReference type="SUPFAM" id="SSF57716">
    <property type="entry name" value="Glucocorticoid receptor-like (DNA-binding domain)"/>
    <property type="match status" value="2"/>
</dbReference>
<keyword evidence="3 8" id="KW-0863">Zinc-finger</keyword>
<sequence length="316" mass="34386">MATKSGVRDTAASNCGTTSTPLWRRSPNGSVICNACGMYLKAKKLARPSKLHRTGPRTSPITSYYVVGGRPNGVGSQKRPSYHGRSYASSPMPPTWDESCGPPSRPDLTHADTNPRRLMATGDSLVVGCLASILGCQNCGTTDTPIWRRDENDLPICNACGLYLKSHQRHRPKEMWSSKIRRRARGLPGRPFLTSPVSETDTAASLETFQTTFTMNENGGGQSIQNSQPMSATTGGQMSVFAARTESGQDTTMLQRAGVETRPNQSSTYQESPSYPHLSSWFPSNNPPRPVLPDRDVGAMGSMEGDRLPSIQFMLQ</sequence>
<dbReference type="GO" id="GO:0008270">
    <property type="term" value="F:zinc ion binding"/>
    <property type="evidence" value="ECO:0007669"/>
    <property type="project" value="UniProtKB-KW"/>
</dbReference>
<dbReference type="VEuPathDB" id="FungiDB:BO71DRAFT_430121"/>
<feature type="domain" description="GATA-type" evidence="10">
    <location>
        <begin position="13"/>
        <end position="59"/>
    </location>
</feature>
<accession>A0A319DA37</accession>
<keyword evidence="6" id="KW-0804">Transcription</keyword>
<organism evidence="11 12">
    <name type="scientific">Aspergillus ellipticus CBS 707.79</name>
    <dbReference type="NCBI Taxonomy" id="1448320"/>
    <lineage>
        <taxon>Eukaryota</taxon>
        <taxon>Fungi</taxon>
        <taxon>Dikarya</taxon>
        <taxon>Ascomycota</taxon>
        <taxon>Pezizomycotina</taxon>
        <taxon>Eurotiomycetes</taxon>
        <taxon>Eurotiomycetidae</taxon>
        <taxon>Eurotiales</taxon>
        <taxon>Aspergillaceae</taxon>
        <taxon>Aspergillus</taxon>
        <taxon>Aspergillus subgen. Circumdati</taxon>
    </lineage>
</organism>
<keyword evidence="2" id="KW-0479">Metal-binding</keyword>
<comment type="subcellular location">
    <subcellularLocation>
        <location evidence="1">Nucleus</location>
    </subcellularLocation>
</comment>
<dbReference type="EMBL" id="KZ825874">
    <property type="protein sequence ID" value="PYH94286.1"/>
    <property type="molecule type" value="Genomic_DNA"/>
</dbReference>
<feature type="region of interest" description="Disordered" evidence="9">
    <location>
        <begin position="258"/>
        <end position="295"/>
    </location>
</feature>
<dbReference type="CDD" id="cd00202">
    <property type="entry name" value="ZnF_GATA"/>
    <property type="match status" value="2"/>
</dbReference>
<dbReference type="STRING" id="1448320.A0A319DA37"/>
<keyword evidence="4" id="KW-0862">Zinc</keyword>
<feature type="region of interest" description="Disordered" evidence="9">
    <location>
        <begin position="68"/>
        <end position="110"/>
    </location>
</feature>
<evidence type="ECO:0000256" key="5">
    <source>
        <dbReference type="ARBA" id="ARBA00023015"/>
    </source>
</evidence>
<evidence type="ECO:0000256" key="3">
    <source>
        <dbReference type="ARBA" id="ARBA00022771"/>
    </source>
</evidence>
<evidence type="ECO:0000256" key="8">
    <source>
        <dbReference type="PROSITE-ProRule" id="PRU00094"/>
    </source>
</evidence>
<dbReference type="GO" id="GO:0000978">
    <property type="term" value="F:RNA polymerase II cis-regulatory region sequence-specific DNA binding"/>
    <property type="evidence" value="ECO:0007669"/>
    <property type="project" value="TreeGrafter"/>
</dbReference>
<dbReference type="PANTHER" id="PTHR10071:SF335">
    <property type="entry name" value="IRON-SENSING TRANSCRIPTIONAL REPRESSOR-RELATED"/>
    <property type="match status" value="1"/>
</dbReference>
<dbReference type="OrthoDB" id="4509970at2759"/>
<dbReference type="GO" id="GO:0045944">
    <property type="term" value="P:positive regulation of transcription by RNA polymerase II"/>
    <property type="evidence" value="ECO:0007669"/>
    <property type="project" value="TreeGrafter"/>
</dbReference>
<dbReference type="InterPro" id="IPR000679">
    <property type="entry name" value="Znf_GATA"/>
</dbReference>
<dbReference type="InterPro" id="IPR039355">
    <property type="entry name" value="Transcription_factor_GATA"/>
</dbReference>
<dbReference type="InterPro" id="IPR013088">
    <property type="entry name" value="Znf_NHR/GATA"/>
</dbReference>
<dbReference type="GO" id="GO:0000981">
    <property type="term" value="F:DNA-binding transcription factor activity, RNA polymerase II-specific"/>
    <property type="evidence" value="ECO:0007669"/>
    <property type="project" value="TreeGrafter"/>
</dbReference>
<dbReference type="Pfam" id="PF00320">
    <property type="entry name" value="GATA"/>
    <property type="match status" value="2"/>
</dbReference>
<dbReference type="PROSITE" id="PS50114">
    <property type="entry name" value="GATA_ZN_FINGER_2"/>
    <property type="match status" value="2"/>
</dbReference>
<evidence type="ECO:0000256" key="6">
    <source>
        <dbReference type="ARBA" id="ARBA00023163"/>
    </source>
</evidence>
<dbReference type="PANTHER" id="PTHR10071">
    <property type="entry name" value="TRANSCRIPTION FACTOR GATA FAMILY MEMBER"/>
    <property type="match status" value="1"/>
</dbReference>
<keyword evidence="7" id="KW-0539">Nucleus</keyword>
<feature type="compositionally biased region" description="Polar residues" evidence="9">
    <location>
        <begin position="262"/>
        <end position="273"/>
    </location>
</feature>
<proteinExistence type="predicted"/>
<feature type="domain" description="GATA-type" evidence="10">
    <location>
        <begin position="136"/>
        <end position="183"/>
    </location>
</feature>
<evidence type="ECO:0000256" key="4">
    <source>
        <dbReference type="ARBA" id="ARBA00022833"/>
    </source>
</evidence>
<evidence type="ECO:0000313" key="12">
    <source>
        <dbReference type="Proteomes" id="UP000247810"/>
    </source>
</evidence>
<dbReference type="Proteomes" id="UP000247810">
    <property type="component" value="Unassembled WGS sequence"/>
</dbReference>
<dbReference type="SMART" id="SM00401">
    <property type="entry name" value="ZnF_GATA"/>
    <property type="match status" value="2"/>
</dbReference>
<dbReference type="PRINTS" id="PR00619">
    <property type="entry name" value="GATAZNFINGER"/>
</dbReference>
<evidence type="ECO:0000259" key="10">
    <source>
        <dbReference type="PROSITE" id="PS50114"/>
    </source>
</evidence>
<keyword evidence="5" id="KW-0805">Transcription regulation</keyword>
<dbReference type="GO" id="GO:0000122">
    <property type="term" value="P:negative regulation of transcription by RNA polymerase II"/>
    <property type="evidence" value="ECO:0007669"/>
    <property type="project" value="TreeGrafter"/>
</dbReference>
<keyword evidence="12" id="KW-1185">Reference proteome</keyword>
<dbReference type="GO" id="GO:0005634">
    <property type="term" value="C:nucleus"/>
    <property type="evidence" value="ECO:0007669"/>
    <property type="project" value="UniProtKB-SubCell"/>
</dbReference>
<name>A0A319DA37_9EURO</name>
<feature type="compositionally biased region" description="Polar residues" evidence="9">
    <location>
        <begin position="11"/>
        <end position="21"/>
    </location>
</feature>
<evidence type="ECO:0000256" key="1">
    <source>
        <dbReference type="ARBA" id="ARBA00004123"/>
    </source>
</evidence>
<reference evidence="11 12" key="1">
    <citation type="submission" date="2018-02" db="EMBL/GenBank/DDBJ databases">
        <title>The genomes of Aspergillus section Nigri reveals drivers in fungal speciation.</title>
        <authorList>
            <consortium name="DOE Joint Genome Institute"/>
            <person name="Vesth T.C."/>
            <person name="Nybo J."/>
            <person name="Theobald S."/>
            <person name="Brandl J."/>
            <person name="Frisvad J.C."/>
            <person name="Nielsen K.F."/>
            <person name="Lyhne E.K."/>
            <person name="Kogle M.E."/>
            <person name="Kuo A."/>
            <person name="Riley R."/>
            <person name="Clum A."/>
            <person name="Nolan M."/>
            <person name="Lipzen A."/>
            <person name="Salamov A."/>
            <person name="Henrissat B."/>
            <person name="Wiebenga A."/>
            <person name="De vries R.P."/>
            <person name="Grigoriev I.V."/>
            <person name="Mortensen U.H."/>
            <person name="Andersen M.R."/>
            <person name="Baker S.E."/>
        </authorList>
    </citation>
    <scope>NUCLEOTIDE SEQUENCE [LARGE SCALE GENOMIC DNA]</scope>
    <source>
        <strain evidence="11 12">CBS 707.79</strain>
    </source>
</reference>
<dbReference type="Gene3D" id="3.30.50.10">
    <property type="entry name" value="Erythroid Transcription Factor GATA-1, subunit A"/>
    <property type="match status" value="2"/>
</dbReference>
<dbReference type="AlphaFoldDB" id="A0A319DA37"/>
<evidence type="ECO:0000313" key="11">
    <source>
        <dbReference type="EMBL" id="PYH94286.1"/>
    </source>
</evidence>
<evidence type="ECO:0000256" key="9">
    <source>
        <dbReference type="SAM" id="MobiDB-lite"/>
    </source>
</evidence>